<feature type="compositionally biased region" description="Polar residues" evidence="1">
    <location>
        <begin position="594"/>
        <end position="603"/>
    </location>
</feature>
<dbReference type="Proteomes" id="UP000606974">
    <property type="component" value="Unassembled WGS sequence"/>
</dbReference>
<evidence type="ECO:0000256" key="1">
    <source>
        <dbReference type="SAM" id="MobiDB-lite"/>
    </source>
</evidence>
<name>A0A8H7EAJ6_9EURO</name>
<feature type="region of interest" description="Disordered" evidence="1">
    <location>
        <begin position="636"/>
        <end position="662"/>
    </location>
</feature>
<dbReference type="OrthoDB" id="5083163at2759"/>
<dbReference type="InterPro" id="IPR025676">
    <property type="entry name" value="Clr5_dom"/>
</dbReference>
<protein>
    <recommendedName>
        <fullName evidence="2">Clr5 domain-containing protein</fullName>
    </recommendedName>
</protein>
<feature type="region of interest" description="Disordered" evidence="1">
    <location>
        <begin position="149"/>
        <end position="188"/>
    </location>
</feature>
<feature type="compositionally biased region" description="Polar residues" evidence="1">
    <location>
        <begin position="161"/>
        <end position="187"/>
    </location>
</feature>
<feature type="compositionally biased region" description="Low complexity" evidence="1">
    <location>
        <begin position="646"/>
        <end position="662"/>
    </location>
</feature>
<sequence length="703" mass="79085">MRLNWNGRATQARSITESEWEKHKPVICQLRPLMSLGCLMNIMERDHNFTASRPQYKSRFRKWQLPRLRTVSTPDEPQNAALSAQQSQPLDWPLPMTPINILPREFPVEFLAAPLLDSSAFAGTERQSSQRAILPIDVDWGWGVEITVRNNGPKTPKPQKQLHSNHSTNAVLSVPRPTSDQLQSDTDTGYGEAVTAQDLLCAKERCDIVNMLTFQDIRNIAEAAHFLFAVGSNQVAHDLFSMLWKALLVRKHVPIPLLVSAIVEVARSSFRREQLNAAQLAIANLLVNSKDNLTFFPEAELTLRAQLADVLRRLTQVSQASDDGICALRHISDCSNETENVLNDQRGLGSPLSKSSTRILDRYKESAANANCSCYHRLERATCWKIKQSHNEAFRFIFTWCAARLLDAEVHEKLSEVFGRWSYYNWDETKIVREIGTLVFCHIWTTYTKAKILVSEEGVSEVVPEICGLMGISSAEMFAGMSLLLVSSKSRWSRQYEELCEPYTHNRSWSYYIPQLLRHVQECALDLLLAHDSQPSFMWTFLDACVFVNTTSLPSPCMDTEYYAAFIKEHSTIALSFSISPILAIAPMSNKSDLSTTGRSDVQSVPFDPTLSRTPRSSQSSGLASMLSLQRKVARKKDEAQIGRDSIGSGQNRSSWSSGSLRRQMGLSMASYRTMSTDDSDSLHGSVMDWEPAIHKIQEGIAI</sequence>
<organism evidence="3 4">
    <name type="scientific">Endocarpon pusillum</name>
    <dbReference type="NCBI Taxonomy" id="364733"/>
    <lineage>
        <taxon>Eukaryota</taxon>
        <taxon>Fungi</taxon>
        <taxon>Dikarya</taxon>
        <taxon>Ascomycota</taxon>
        <taxon>Pezizomycotina</taxon>
        <taxon>Eurotiomycetes</taxon>
        <taxon>Chaetothyriomycetidae</taxon>
        <taxon>Verrucariales</taxon>
        <taxon>Verrucariaceae</taxon>
        <taxon>Endocarpon</taxon>
    </lineage>
</organism>
<dbReference type="Pfam" id="PF14420">
    <property type="entry name" value="Clr5"/>
    <property type="match status" value="1"/>
</dbReference>
<keyword evidence="4" id="KW-1185">Reference proteome</keyword>
<comment type="caution">
    <text evidence="3">The sequence shown here is derived from an EMBL/GenBank/DDBJ whole genome shotgun (WGS) entry which is preliminary data.</text>
</comment>
<dbReference type="EMBL" id="JAACFV010000010">
    <property type="protein sequence ID" value="KAF7512771.1"/>
    <property type="molecule type" value="Genomic_DNA"/>
</dbReference>
<evidence type="ECO:0000313" key="4">
    <source>
        <dbReference type="Proteomes" id="UP000606974"/>
    </source>
</evidence>
<evidence type="ECO:0000313" key="3">
    <source>
        <dbReference type="EMBL" id="KAF7512771.1"/>
    </source>
</evidence>
<reference evidence="3" key="1">
    <citation type="submission" date="2020-02" db="EMBL/GenBank/DDBJ databases">
        <authorList>
            <person name="Palmer J.M."/>
        </authorList>
    </citation>
    <scope>NUCLEOTIDE SEQUENCE</scope>
    <source>
        <strain evidence="3">EPUS1.4</strain>
        <tissue evidence="3">Thallus</tissue>
    </source>
</reference>
<feature type="region of interest" description="Disordered" evidence="1">
    <location>
        <begin position="594"/>
        <end position="624"/>
    </location>
</feature>
<proteinExistence type="predicted"/>
<feature type="domain" description="Clr5" evidence="2">
    <location>
        <begin position="17"/>
        <end position="66"/>
    </location>
</feature>
<dbReference type="AlphaFoldDB" id="A0A8H7EAJ6"/>
<evidence type="ECO:0000259" key="2">
    <source>
        <dbReference type="Pfam" id="PF14420"/>
    </source>
</evidence>
<accession>A0A8H7EAJ6</accession>
<gene>
    <name evidence="3" type="ORF">GJ744_000338</name>
</gene>